<proteinExistence type="predicted"/>
<evidence type="ECO:0000256" key="1">
    <source>
        <dbReference type="ARBA" id="ARBA00022723"/>
    </source>
</evidence>
<dbReference type="Proteomes" id="UP001566331">
    <property type="component" value="Unassembled WGS sequence"/>
</dbReference>
<dbReference type="RefSeq" id="WP_370562342.1">
    <property type="nucleotide sequence ID" value="NZ_JBFWIB010000001.1"/>
</dbReference>
<gene>
    <name evidence="4" type="ORF">AB6713_09945</name>
</gene>
<comment type="caution">
    <text evidence="4">The sequence shown here is derived from an EMBL/GenBank/DDBJ whole genome shotgun (WGS) entry which is preliminary data.</text>
</comment>
<feature type="domain" description="PilY1 beta-propeller" evidence="3">
    <location>
        <begin position="725"/>
        <end position="1109"/>
    </location>
</feature>
<keyword evidence="1" id="KW-0479">Metal-binding</keyword>
<evidence type="ECO:0000256" key="2">
    <source>
        <dbReference type="ARBA" id="ARBA00022837"/>
    </source>
</evidence>
<evidence type="ECO:0000259" key="3">
    <source>
        <dbReference type="Pfam" id="PF05567"/>
    </source>
</evidence>
<protein>
    <submittedName>
        <fullName evidence="4">Pilus assembly protein</fullName>
    </submittedName>
</protein>
<evidence type="ECO:0000313" key="5">
    <source>
        <dbReference type="Proteomes" id="UP001566331"/>
    </source>
</evidence>
<dbReference type="InterPro" id="IPR008707">
    <property type="entry name" value="B-propeller_PilY1"/>
</dbReference>
<sequence length="1273" mass="136323">MASRRIKLISAAALATLGAAGYFIYSVFAVQGQGALAQAPLNNQVQIPPAFIMAVDDSGSMTFQNQFPGRDGYACWSSGSFFSSPGVLRTSGTCSFAYSYTGPRISDGHYGIPPVDNYGFARSSEFNPAYYDPTLDYQPWLKSNGDPYEEASIPNTRIDPRQTATLALADWLEEANDRSRFQTRTGMRLPQGTRYRTTGWGGCGGLSGGNDWHTVGEAAGHVMTANCAVYIGYWPATFYMRWTSNTDPWPQLQGTPNAYNSTTAPRERVDDACGTGCHMWRHRIQPNTEAHRNFANWFTFYGNRNRAMIAGMTRSMAAVNNMRVGFFTINSHGSHDNPLANGNERVFMRDTADKSDGGDRELLYADMISLPANGSTPNRQAVAAAAEQFRRTDDQRGGAPVQLSCQRNALMLFTDGYSNQDGPTVGNLDGTMGAPFQDGHSDTMADIVTQYYLDNGGQSPIRPDMNPAHNVPVPESCKSGDADSEVNCQDNLHVNFYGVTLGGRGDLFDPDDETQDPYEDAAIYNNWPSRQNDNRSTIDDIWHATVNTRGEYINARTPSDITEAMRRILASVSSGQSPSGSIALTGARLGTGSLSVEPTYAIENEGTDWFSRLRGYTLKLNPVSRAVEETEAWEAASELPAAASRRIWVGRDTGAQTFEPANVSGAELCNSSAPGMSRCDPYSSYFGDSGSRIDISETDAINYLRGDASLEKSNGGKLRDRTTLLGDIVNSTPVVSAPTDDYGYRSLAHTLWASSYAGYLDDKRDDRRVMVYAGANDGMLHAFDGGMGVNGVQDSNGGVERFAYIPQVVLGHMGNLLFPHDPEDGYDQKFQHRYYVDGPVTVGDAHYAGAWETVLVGTTGAGGRGVFALDVSAAATAGSTNSFSSSARLWEINNINANLHATVRDNIGHVLGKPVIVPFKNAAGDVSFKAIFGNGYSSTSGKAVLFVVDIDTGSPGIRMIEAVEDGAPAGSNGLGNLVAVDRWSGTGLTTPARDGFADTVYAADQKGAVWKFDLRNDLPAAANGMGSIDTPLFTTLEHEEDGETYRQPILGGLTAAAGPGGGVMLFFGTGSFSFVSDASDDSIQSLYGIVDRGAGVTLTRSNLLEQIVGVPGDDESRQVSTNTMGAAHRGWYLDLPAGERAVGYPRVESGVIFIPTYSPTEVDGCSTAGFNSLFGLNALSGAAALSNVRQGAPDGESYEEGTGAIALDTGGTAPVKDVEVMSTPRIPPLSAGADPDDLDEALEAQCNMIVQVAGAPALYLPRACGRQSWRQIR</sequence>
<evidence type="ECO:0000313" key="4">
    <source>
        <dbReference type="EMBL" id="MEZ0474931.1"/>
    </source>
</evidence>
<organism evidence="4 5">
    <name type="scientific">Luteimonas salinilitoris</name>
    <dbReference type="NCBI Taxonomy" id="3237697"/>
    <lineage>
        <taxon>Bacteria</taxon>
        <taxon>Pseudomonadati</taxon>
        <taxon>Pseudomonadota</taxon>
        <taxon>Gammaproteobacteria</taxon>
        <taxon>Lysobacterales</taxon>
        <taxon>Lysobacteraceae</taxon>
        <taxon>Luteimonas</taxon>
    </lineage>
</organism>
<keyword evidence="2" id="KW-0106">Calcium</keyword>
<dbReference type="Pfam" id="PF05567">
    <property type="entry name" value="T4P_PilY1"/>
    <property type="match status" value="1"/>
</dbReference>
<accession>A0ABV4HQA5</accession>
<reference evidence="4 5" key="1">
    <citation type="submission" date="2024-07" db="EMBL/GenBank/DDBJ databases">
        <title>Luteimonas salilacus sp. nov., isolated from the shore soil of Salt Lake in Tibet of China.</title>
        <authorList>
            <person name="Zhang X."/>
            <person name="Li A."/>
        </authorList>
    </citation>
    <scope>NUCLEOTIDE SEQUENCE [LARGE SCALE GENOMIC DNA]</scope>
    <source>
        <strain evidence="4 5">B3-2-R+30</strain>
    </source>
</reference>
<name>A0ABV4HQA5_9GAMM</name>
<keyword evidence="5" id="KW-1185">Reference proteome</keyword>
<dbReference type="EMBL" id="JBFWIC010000011">
    <property type="protein sequence ID" value="MEZ0474931.1"/>
    <property type="molecule type" value="Genomic_DNA"/>
</dbReference>